<sequence length="270" mass="30992">MITIQCHYCAFYMLQLVRLVTIFYEVGIIAIDEVIDFPSVFISVCYTNILLKTSCVTLFPSILFERFVASNYIDDYEKKSRPWVAILALALSFVLSAAYTTALVFGFLGVDKVIMLSTAVCIVFSIVFVMLYRRNSRRLNEFITKNPSCYELSARFQLVENLRALKIIRNASVAFTVWLPLPCVMIVLAHLYFLAYTDSGQIVFASFELVMSLSIAALFVFSIVALGATPKMFRMWNCGSMLRTKVNDEYQQYRNVITEKYFQHLHSSWT</sequence>
<keyword evidence="2" id="KW-1133">Transmembrane helix</keyword>
<feature type="transmembrane region" description="Helical" evidence="2">
    <location>
        <begin position="12"/>
        <end position="31"/>
    </location>
</feature>
<evidence type="ECO:0000313" key="3">
    <source>
        <dbReference type="Proteomes" id="UP000025227"/>
    </source>
</evidence>
<evidence type="ECO:0000256" key="1">
    <source>
        <dbReference type="ARBA" id="ARBA00006803"/>
    </source>
</evidence>
<keyword evidence="3" id="KW-1185">Reference proteome</keyword>
<organism evidence="3 4">
    <name type="scientific">Haemonchus contortus</name>
    <name type="common">Barber pole worm</name>
    <dbReference type="NCBI Taxonomy" id="6289"/>
    <lineage>
        <taxon>Eukaryota</taxon>
        <taxon>Metazoa</taxon>
        <taxon>Ecdysozoa</taxon>
        <taxon>Nematoda</taxon>
        <taxon>Chromadorea</taxon>
        <taxon>Rhabditida</taxon>
        <taxon>Rhabditina</taxon>
        <taxon>Rhabditomorpha</taxon>
        <taxon>Strongyloidea</taxon>
        <taxon>Trichostrongylidae</taxon>
        <taxon>Haemonchus</taxon>
    </lineage>
</organism>
<dbReference type="OMA" id="KKSRPWV"/>
<dbReference type="GO" id="GO:0007606">
    <property type="term" value="P:sensory perception of chemical stimulus"/>
    <property type="evidence" value="ECO:0007669"/>
    <property type="project" value="InterPro"/>
</dbReference>
<feature type="transmembrane region" description="Helical" evidence="2">
    <location>
        <begin position="37"/>
        <end position="63"/>
    </location>
</feature>
<dbReference type="AlphaFoldDB" id="A0A7I4Y1Y3"/>
<dbReference type="GO" id="GO:0016020">
    <property type="term" value="C:membrane"/>
    <property type="evidence" value="ECO:0007669"/>
    <property type="project" value="InterPro"/>
</dbReference>
<feature type="transmembrane region" description="Helical" evidence="2">
    <location>
        <begin position="202"/>
        <end position="226"/>
    </location>
</feature>
<proteinExistence type="inferred from homology"/>
<keyword evidence="2" id="KW-0472">Membrane</keyword>
<name>A0A7I4Y1Y3_HAECO</name>
<evidence type="ECO:0000313" key="4">
    <source>
        <dbReference type="WBParaSite" id="HCON_00034740-00001"/>
    </source>
</evidence>
<dbReference type="PANTHER" id="PTHR23128">
    <property type="entry name" value="SERPENTINE RECEPTOR, CLASS E (EPSILON)-RELATED"/>
    <property type="match status" value="1"/>
</dbReference>
<feature type="transmembrane region" description="Helical" evidence="2">
    <location>
        <begin position="83"/>
        <end position="107"/>
    </location>
</feature>
<dbReference type="Pfam" id="PF03125">
    <property type="entry name" value="Sre"/>
    <property type="match status" value="1"/>
</dbReference>
<evidence type="ECO:0000256" key="2">
    <source>
        <dbReference type="SAM" id="Phobius"/>
    </source>
</evidence>
<comment type="similarity">
    <text evidence="1">Belongs to the nematode receptor-like protein sre family.</text>
</comment>
<dbReference type="InterPro" id="IPR004151">
    <property type="entry name" value="7TM_GPCR_serpentine_rcpt_Sre"/>
</dbReference>
<dbReference type="WBParaSite" id="HCON_00034740-00001">
    <property type="protein sequence ID" value="HCON_00034740-00001"/>
    <property type="gene ID" value="HCON_00034740"/>
</dbReference>
<keyword evidence="2" id="KW-0812">Transmembrane</keyword>
<dbReference type="Proteomes" id="UP000025227">
    <property type="component" value="Unplaced"/>
</dbReference>
<feature type="transmembrane region" description="Helical" evidence="2">
    <location>
        <begin position="173"/>
        <end position="196"/>
    </location>
</feature>
<accession>A0A7I4Y1Y3</accession>
<feature type="transmembrane region" description="Helical" evidence="2">
    <location>
        <begin position="113"/>
        <end position="132"/>
    </location>
</feature>
<dbReference type="PANTHER" id="PTHR23128:SF132">
    <property type="entry name" value="SERPENTINE RECEPTOR, CLASS E (EPSILON)-RELATED"/>
    <property type="match status" value="1"/>
</dbReference>
<dbReference type="OrthoDB" id="5874078at2759"/>
<protein>
    <submittedName>
        <fullName evidence="4">G protein-coupled receptor</fullName>
    </submittedName>
</protein>
<reference evidence="4" key="1">
    <citation type="submission" date="2020-12" db="UniProtKB">
        <authorList>
            <consortium name="WormBaseParasite"/>
        </authorList>
    </citation>
    <scope>IDENTIFICATION</scope>
    <source>
        <strain evidence="4">MHco3</strain>
    </source>
</reference>